<keyword evidence="2" id="KW-1185">Reference proteome</keyword>
<proteinExistence type="predicted"/>
<dbReference type="InterPro" id="IPR027417">
    <property type="entry name" value="P-loop_NTPase"/>
</dbReference>
<comment type="caution">
    <text evidence="1">The sequence shown here is derived from an EMBL/GenBank/DDBJ whole genome shotgun (WGS) entry which is preliminary data.</text>
</comment>
<dbReference type="RefSeq" id="WP_253869520.1">
    <property type="nucleotide sequence ID" value="NZ_BAABHM010000012.1"/>
</dbReference>
<dbReference type="Proteomes" id="UP001500843">
    <property type="component" value="Unassembled WGS sequence"/>
</dbReference>
<dbReference type="EMBL" id="BAABHM010000012">
    <property type="protein sequence ID" value="GAA4705382.1"/>
    <property type="molecule type" value="Genomic_DNA"/>
</dbReference>
<reference evidence="2" key="1">
    <citation type="journal article" date="2019" name="Int. J. Syst. Evol. Microbiol.">
        <title>The Global Catalogue of Microorganisms (GCM) 10K type strain sequencing project: providing services to taxonomists for standard genome sequencing and annotation.</title>
        <authorList>
            <consortium name="The Broad Institute Genomics Platform"/>
            <consortium name="The Broad Institute Genome Sequencing Center for Infectious Disease"/>
            <person name="Wu L."/>
            <person name="Ma J."/>
        </authorList>
    </citation>
    <scope>NUCLEOTIDE SEQUENCE [LARGE SCALE GENOMIC DNA]</scope>
    <source>
        <strain evidence="2">JCM 17975</strain>
    </source>
</reference>
<sequence length="319" mass="34634">MHLVPLHPTAEAALSRLDDADPTLRDLARALADEPGWVVGDLLATIENDVSDSAARLDRAVLLLAARHEAEVFGDSYVRCEYLLLGALDVLGDDDRSARARADFHVLMRDRAVAEYLKLVPRPRPAGAARPCLVLVAGMPGTGKSTLAESLASALQAPVFSMDWQLGALVPFGTLRPDNTGPLADLMLVAAAARQLQLGLGAVIDATGHTHEFRERLESLAATLDARFIGVECVCSDEAAHRGRVEGRDRGIPGWPATVTWAHVQRMTERWEAWHQPHLVLDTAQELPEASLRRVLGHVRHAPAVRNTSHLHAPISVQQ</sequence>
<dbReference type="PANTHER" id="PTHR37807">
    <property type="entry name" value="OS07G0160300 PROTEIN"/>
    <property type="match status" value="1"/>
</dbReference>
<dbReference type="PANTHER" id="PTHR37807:SF3">
    <property type="entry name" value="OS07G0160300 PROTEIN"/>
    <property type="match status" value="1"/>
</dbReference>
<evidence type="ECO:0000313" key="2">
    <source>
        <dbReference type="Proteomes" id="UP001500843"/>
    </source>
</evidence>
<evidence type="ECO:0000313" key="1">
    <source>
        <dbReference type="EMBL" id="GAA4705382.1"/>
    </source>
</evidence>
<accession>A0ABP8XEP2</accession>
<dbReference type="Pfam" id="PF13671">
    <property type="entry name" value="AAA_33"/>
    <property type="match status" value="1"/>
</dbReference>
<organism evidence="1 2">
    <name type="scientific">Promicromonospora umidemergens</name>
    <dbReference type="NCBI Taxonomy" id="629679"/>
    <lineage>
        <taxon>Bacteria</taxon>
        <taxon>Bacillati</taxon>
        <taxon>Actinomycetota</taxon>
        <taxon>Actinomycetes</taxon>
        <taxon>Micrococcales</taxon>
        <taxon>Promicromonosporaceae</taxon>
        <taxon>Promicromonospora</taxon>
    </lineage>
</organism>
<name>A0ABP8XEP2_9MICO</name>
<gene>
    <name evidence="1" type="ORF">GCM10023198_28980</name>
</gene>
<protein>
    <recommendedName>
        <fullName evidence="3">AAA domain-containing protein</fullName>
    </recommendedName>
</protein>
<dbReference type="SUPFAM" id="SSF52540">
    <property type="entry name" value="P-loop containing nucleoside triphosphate hydrolases"/>
    <property type="match status" value="1"/>
</dbReference>
<dbReference type="Gene3D" id="3.40.50.300">
    <property type="entry name" value="P-loop containing nucleotide triphosphate hydrolases"/>
    <property type="match status" value="1"/>
</dbReference>
<evidence type="ECO:0008006" key="3">
    <source>
        <dbReference type="Google" id="ProtNLM"/>
    </source>
</evidence>